<dbReference type="eggNOG" id="COG1943">
    <property type="taxonomic scope" value="Bacteria"/>
</dbReference>
<gene>
    <name evidence="1" type="ORF">PROH_18250</name>
</gene>
<dbReference type="GO" id="GO:0016020">
    <property type="term" value="C:membrane"/>
    <property type="evidence" value="ECO:0007669"/>
    <property type="project" value="InterPro"/>
</dbReference>
<accession>A0A0M2PTD2</accession>
<dbReference type="GO" id="GO:0008146">
    <property type="term" value="F:sulfotransferase activity"/>
    <property type="evidence" value="ECO:0007669"/>
    <property type="project" value="InterPro"/>
</dbReference>
<dbReference type="InterPro" id="IPR027417">
    <property type="entry name" value="P-loop_NTPase"/>
</dbReference>
<dbReference type="Proteomes" id="UP000034681">
    <property type="component" value="Unassembled WGS sequence"/>
</dbReference>
<protein>
    <submittedName>
        <fullName evidence="1">Sulfotransferase</fullName>
    </submittedName>
</protein>
<dbReference type="InterPro" id="IPR005331">
    <property type="entry name" value="Sulfotransferase"/>
</dbReference>
<dbReference type="OrthoDB" id="288532at2"/>
<dbReference type="SUPFAM" id="SSF52540">
    <property type="entry name" value="P-loop containing nucleoside triphosphate hydrolases"/>
    <property type="match status" value="1"/>
</dbReference>
<dbReference type="EMBL" id="AJTX02000008">
    <property type="protein sequence ID" value="KKI98407.1"/>
    <property type="molecule type" value="Genomic_DNA"/>
</dbReference>
<dbReference type="RefSeq" id="WP_017712892.1">
    <property type="nucleotide sequence ID" value="NZ_KB235938.1"/>
</dbReference>
<organism evidence="1 2">
    <name type="scientific">Prochlorothrix hollandica PCC 9006 = CALU 1027</name>
    <dbReference type="NCBI Taxonomy" id="317619"/>
    <lineage>
        <taxon>Bacteria</taxon>
        <taxon>Bacillati</taxon>
        <taxon>Cyanobacteriota</taxon>
        <taxon>Cyanophyceae</taxon>
        <taxon>Prochlorotrichales</taxon>
        <taxon>Prochlorotrichaceae</taxon>
        <taxon>Prochlorothrix</taxon>
    </lineage>
</organism>
<keyword evidence="2" id="KW-1185">Reference proteome</keyword>
<evidence type="ECO:0000313" key="2">
    <source>
        <dbReference type="Proteomes" id="UP000034681"/>
    </source>
</evidence>
<dbReference type="Pfam" id="PF03567">
    <property type="entry name" value="Sulfotransfer_2"/>
    <property type="match status" value="1"/>
</dbReference>
<dbReference type="STRING" id="317619.GCA_000332315_02538"/>
<reference evidence="1" key="1">
    <citation type="submission" date="2012-04" db="EMBL/GenBank/DDBJ databases">
        <authorList>
            <person name="Borisov I.G."/>
            <person name="Ivanikova N.V."/>
            <person name="Pinevich A.V."/>
        </authorList>
    </citation>
    <scope>NUCLEOTIDE SEQUENCE</scope>
    <source>
        <strain evidence="1">CALU 1027</strain>
    </source>
</reference>
<evidence type="ECO:0000313" key="1">
    <source>
        <dbReference type="EMBL" id="KKI98407.1"/>
    </source>
</evidence>
<proteinExistence type="predicted"/>
<dbReference type="AlphaFoldDB" id="A0A0M2PTD2"/>
<sequence>MLISYSHQFIFFHVTKAAGTSMKEALKPYAQEPEQFKIKRPPQTIEGRANTFYEMWESMLWHAKARDARKELPPDVYNGFYKFAFVRNPWDWQVSYYHFILKETTHIRHESVKAMAGGFEEYLEWVIATKNPFPKGATKLQKEIIADREGQLIVDFIGRYETLVPDFQTICETLGLTAQLPRLNVSRQGRDYRAYYSDRTRQLVADHFGDDIETFGYTFEGYRADVPLGRLTAPPIASC</sequence>
<dbReference type="Gene3D" id="3.40.50.300">
    <property type="entry name" value="P-loop containing nucleotide triphosphate hydrolases"/>
    <property type="match status" value="1"/>
</dbReference>
<comment type="caution">
    <text evidence="1">The sequence shown here is derived from an EMBL/GenBank/DDBJ whole genome shotgun (WGS) entry which is preliminary data.</text>
</comment>
<name>A0A0M2PTD2_PROHO</name>